<protein>
    <submittedName>
        <fullName evidence="1">Unannotated protein</fullName>
    </submittedName>
</protein>
<dbReference type="AlphaFoldDB" id="A0A6J6RYT6"/>
<gene>
    <name evidence="1" type="ORF">UFOPK2761_00283</name>
</gene>
<dbReference type="EMBL" id="CAEZYQ010000001">
    <property type="protein sequence ID" value="CAB4727625.1"/>
    <property type="molecule type" value="Genomic_DNA"/>
</dbReference>
<accession>A0A6J6RYT6</accession>
<name>A0A6J6RYT6_9ZZZZ</name>
<sequence>MDTQRPERPEQSLTGLTAAAVSVESLPSTGTDVPGLWIVATRSGTRYVIVVPPEGHARVNRVASYGWSRNEWRRLYYGVSKRRERFEEPLVPAEVGARMHVDMGPSHHDYYGSTEVVSILSYPLPALLSVDEVESYAHAAMRDSTIERLAAAYREGRADDAALAEVCEKTGIALAEVRERLR</sequence>
<evidence type="ECO:0000313" key="1">
    <source>
        <dbReference type="EMBL" id="CAB4727625.1"/>
    </source>
</evidence>
<proteinExistence type="predicted"/>
<organism evidence="1">
    <name type="scientific">freshwater metagenome</name>
    <dbReference type="NCBI Taxonomy" id="449393"/>
    <lineage>
        <taxon>unclassified sequences</taxon>
        <taxon>metagenomes</taxon>
        <taxon>ecological metagenomes</taxon>
    </lineage>
</organism>
<reference evidence="1" key="1">
    <citation type="submission" date="2020-05" db="EMBL/GenBank/DDBJ databases">
        <authorList>
            <person name="Chiriac C."/>
            <person name="Salcher M."/>
            <person name="Ghai R."/>
            <person name="Kavagutti S V."/>
        </authorList>
    </citation>
    <scope>NUCLEOTIDE SEQUENCE</scope>
</reference>